<keyword evidence="3" id="KW-1185">Reference proteome</keyword>
<dbReference type="RefSeq" id="WP_141162560.1">
    <property type="nucleotide sequence ID" value="NZ_VHQG01000001.1"/>
</dbReference>
<protein>
    <recommendedName>
        <fullName evidence="1">HTH cro/C1-type domain-containing protein</fullName>
    </recommendedName>
</protein>
<dbReference type="Proteomes" id="UP000316252">
    <property type="component" value="Unassembled WGS sequence"/>
</dbReference>
<dbReference type="AlphaFoldDB" id="A0A506Y7N4"/>
<dbReference type="SMART" id="SM00530">
    <property type="entry name" value="HTH_XRE"/>
    <property type="match status" value="1"/>
</dbReference>
<proteinExistence type="predicted"/>
<feature type="domain" description="HTH cro/C1-type" evidence="1">
    <location>
        <begin position="34"/>
        <end position="73"/>
    </location>
</feature>
<dbReference type="InterPro" id="IPR010982">
    <property type="entry name" value="Lambda_DNA-bd_dom_sf"/>
</dbReference>
<dbReference type="GO" id="GO:0003677">
    <property type="term" value="F:DNA binding"/>
    <property type="evidence" value="ECO:0007669"/>
    <property type="project" value="InterPro"/>
</dbReference>
<evidence type="ECO:0000313" key="3">
    <source>
        <dbReference type="Proteomes" id="UP000316252"/>
    </source>
</evidence>
<comment type="caution">
    <text evidence="2">The sequence shown here is derived from an EMBL/GenBank/DDBJ whole genome shotgun (WGS) entry which is preliminary data.</text>
</comment>
<gene>
    <name evidence="2" type="ORF">FJ657_05255</name>
</gene>
<dbReference type="PROSITE" id="PS50943">
    <property type="entry name" value="HTH_CROC1"/>
    <property type="match status" value="1"/>
</dbReference>
<dbReference type="InterPro" id="IPR001387">
    <property type="entry name" value="Cro/C1-type_HTH"/>
</dbReference>
<reference evidence="2 3" key="1">
    <citation type="submission" date="2019-06" db="EMBL/GenBank/DDBJ databases">
        <authorList>
            <person name="Li F."/>
        </authorList>
    </citation>
    <scope>NUCLEOTIDE SEQUENCE [LARGE SCALE GENOMIC DNA]</scope>
    <source>
        <strain evidence="2 3">10F1D-1</strain>
    </source>
</reference>
<evidence type="ECO:0000313" key="2">
    <source>
        <dbReference type="EMBL" id="TPW78035.1"/>
    </source>
</evidence>
<organism evidence="2 3">
    <name type="scientific">Schumannella soli</name>
    <dbReference type="NCBI Taxonomy" id="2590779"/>
    <lineage>
        <taxon>Bacteria</taxon>
        <taxon>Bacillati</taxon>
        <taxon>Actinomycetota</taxon>
        <taxon>Actinomycetes</taxon>
        <taxon>Micrococcales</taxon>
        <taxon>Microbacteriaceae</taxon>
        <taxon>Schumannella</taxon>
    </lineage>
</organism>
<evidence type="ECO:0000259" key="1">
    <source>
        <dbReference type="PROSITE" id="PS50943"/>
    </source>
</evidence>
<dbReference type="OrthoDB" id="4161577at2"/>
<dbReference type="Gene3D" id="1.10.260.40">
    <property type="entry name" value="lambda repressor-like DNA-binding domains"/>
    <property type="match status" value="1"/>
</dbReference>
<dbReference type="SUPFAM" id="SSF47413">
    <property type="entry name" value="lambda repressor-like DNA-binding domains"/>
    <property type="match status" value="1"/>
</dbReference>
<accession>A0A506Y7N4</accession>
<sequence length="188" mass="20168">MAEYAAERSIGARIAAARRARGYRSPTALAEALEGTGITTAILENIEAGRRSKLDVSIVLNIARVLGVPLSALLAPIARPDDPLDLANLGPAFDGMSAGEFDAWIGVSPNSDHLASSAAERNDRAELRALRELQLQRRELDRLRKADAIEDAAGRPEALAAASRSRIAGIENDITELRKYLTSAGWEL</sequence>
<name>A0A506Y7N4_9MICO</name>
<dbReference type="EMBL" id="VHQG01000001">
    <property type="protein sequence ID" value="TPW78035.1"/>
    <property type="molecule type" value="Genomic_DNA"/>
</dbReference>